<evidence type="ECO:0000256" key="3">
    <source>
        <dbReference type="ARBA" id="ARBA00022723"/>
    </source>
</evidence>
<dbReference type="NCBIfam" id="TIGR01499">
    <property type="entry name" value="folC"/>
    <property type="match status" value="1"/>
</dbReference>
<dbReference type="GO" id="GO:0046872">
    <property type="term" value="F:metal ion binding"/>
    <property type="evidence" value="ECO:0007669"/>
    <property type="project" value="UniProtKB-KW"/>
</dbReference>
<dbReference type="InterPro" id="IPR013221">
    <property type="entry name" value="Mur_ligase_cen"/>
</dbReference>
<feature type="domain" description="Mur ligase C-terminal" evidence="7">
    <location>
        <begin position="221"/>
        <end position="347"/>
    </location>
</feature>
<feature type="non-terminal residue" evidence="9">
    <location>
        <position position="1"/>
    </location>
</feature>
<evidence type="ECO:0000256" key="5">
    <source>
        <dbReference type="ARBA" id="ARBA00022840"/>
    </source>
</evidence>
<keyword evidence="4" id="KW-0547">Nucleotide-binding</keyword>
<dbReference type="Pfam" id="PF02875">
    <property type="entry name" value="Mur_ligase_C"/>
    <property type="match status" value="1"/>
</dbReference>
<comment type="similarity">
    <text evidence="1">Belongs to the folylpolyglutamate synthase family.</text>
</comment>
<evidence type="ECO:0000256" key="1">
    <source>
        <dbReference type="ARBA" id="ARBA00008276"/>
    </source>
</evidence>
<dbReference type="Gene3D" id="3.40.1190.10">
    <property type="entry name" value="Mur-like, catalytic domain"/>
    <property type="match status" value="1"/>
</dbReference>
<dbReference type="InterPro" id="IPR036565">
    <property type="entry name" value="Mur-like_cat_sf"/>
</dbReference>
<keyword evidence="5" id="KW-0067">ATP-binding</keyword>
<keyword evidence="3" id="KW-0479">Metal-binding</keyword>
<proteinExistence type="inferred from homology"/>
<dbReference type="GO" id="GO:0004326">
    <property type="term" value="F:tetrahydrofolylpolyglutamate synthase activity"/>
    <property type="evidence" value="ECO:0007669"/>
    <property type="project" value="InterPro"/>
</dbReference>
<evidence type="ECO:0000259" key="7">
    <source>
        <dbReference type="Pfam" id="PF02875"/>
    </source>
</evidence>
<dbReference type="SUPFAM" id="SSF53623">
    <property type="entry name" value="MurD-like peptide ligases, catalytic domain"/>
    <property type="match status" value="1"/>
</dbReference>
<reference evidence="9" key="1">
    <citation type="submission" date="2018-05" db="EMBL/GenBank/DDBJ databases">
        <authorList>
            <person name="Lanie J.A."/>
            <person name="Ng W.-L."/>
            <person name="Kazmierczak K.M."/>
            <person name="Andrzejewski T.M."/>
            <person name="Davidsen T.M."/>
            <person name="Wayne K.J."/>
            <person name="Tettelin H."/>
            <person name="Glass J.I."/>
            <person name="Rusch D."/>
            <person name="Podicherti R."/>
            <person name="Tsui H.-C.T."/>
            <person name="Winkler M.E."/>
        </authorList>
    </citation>
    <scope>NUCLEOTIDE SEQUENCE</scope>
</reference>
<dbReference type="InterPro" id="IPR004101">
    <property type="entry name" value="Mur_ligase_C"/>
</dbReference>
<dbReference type="SUPFAM" id="SSF53244">
    <property type="entry name" value="MurD-like peptide ligases, peptide-binding domain"/>
    <property type="match status" value="1"/>
</dbReference>
<protein>
    <submittedName>
        <fullName evidence="9">Uncharacterized protein</fullName>
    </submittedName>
</protein>
<evidence type="ECO:0000256" key="4">
    <source>
        <dbReference type="ARBA" id="ARBA00022741"/>
    </source>
</evidence>
<dbReference type="PANTHER" id="PTHR11136">
    <property type="entry name" value="FOLYLPOLYGLUTAMATE SYNTHASE-RELATED"/>
    <property type="match status" value="1"/>
</dbReference>
<dbReference type="InterPro" id="IPR001645">
    <property type="entry name" value="Folylpolyglutamate_synth"/>
</dbReference>
<evidence type="ECO:0000313" key="9">
    <source>
        <dbReference type="EMBL" id="SUZ54480.1"/>
    </source>
</evidence>
<evidence type="ECO:0000256" key="6">
    <source>
        <dbReference type="ARBA" id="ARBA00022842"/>
    </source>
</evidence>
<dbReference type="GO" id="GO:0008841">
    <property type="term" value="F:dihydrofolate synthase activity"/>
    <property type="evidence" value="ECO:0007669"/>
    <property type="project" value="TreeGrafter"/>
</dbReference>
<organism evidence="9">
    <name type="scientific">marine metagenome</name>
    <dbReference type="NCBI Taxonomy" id="408172"/>
    <lineage>
        <taxon>unclassified sequences</taxon>
        <taxon>metagenomes</taxon>
        <taxon>ecological metagenomes</taxon>
    </lineage>
</organism>
<name>A0A381NIT4_9ZZZZ</name>
<dbReference type="Pfam" id="PF08245">
    <property type="entry name" value="Mur_ligase_M"/>
    <property type="match status" value="1"/>
</dbReference>
<dbReference type="Gene3D" id="3.90.190.20">
    <property type="entry name" value="Mur ligase, C-terminal domain"/>
    <property type="match status" value="1"/>
</dbReference>
<dbReference type="PANTHER" id="PTHR11136:SF0">
    <property type="entry name" value="DIHYDROFOLATE SYNTHETASE-RELATED"/>
    <property type="match status" value="1"/>
</dbReference>
<dbReference type="GO" id="GO:0005737">
    <property type="term" value="C:cytoplasm"/>
    <property type="evidence" value="ECO:0007669"/>
    <property type="project" value="TreeGrafter"/>
</dbReference>
<sequence length="358" mass="40832">VNALISPHLLRINERIVIKNNFVKDKILIDALNRCDNQLNRNEITFFEVITACGFDLFSQFPADWNILEVGLGGRYDSTNVIPKKNVAVITPISFDHENYLGEDILSIAKEKFGIVNKATPVVIGKQKKEIVEYISKNKFFKKNKIFMYDKHWVVKESQGKFIYEDEKDSIEIRAPHMIGSHQIMNAGLSIATLRFLKKNNDLRIEDQIIKKGIMNAKLLGRLEILKGRISKKLNNSEIWIDGCHNPSGANAIAKAMKSINSKDTKKMILIFGLAHEKKIKEFMEPFKGMFDATIYVPLQNRKYVRPEEIIKNGKELELDIIFEPSLQEGLNSIDKSQDLRVLICGSLSLVAEAKKIN</sequence>
<dbReference type="PROSITE" id="PS01012">
    <property type="entry name" value="FOLYLPOLYGLU_SYNT_2"/>
    <property type="match status" value="1"/>
</dbReference>
<keyword evidence="6" id="KW-0460">Magnesium</keyword>
<gene>
    <name evidence="9" type="ORF">METZ01_LOCUS7334</name>
</gene>
<dbReference type="InterPro" id="IPR018109">
    <property type="entry name" value="Folylpolyglutamate_synth_CS"/>
</dbReference>
<evidence type="ECO:0000256" key="2">
    <source>
        <dbReference type="ARBA" id="ARBA00022598"/>
    </source>
</evidence>
<accession>A0A381NIT4</accession>
<evidence type="ECO:0000259" key="8">
    <source>
        <dbReference type="Pfam" id="PF08245"/>
    </source>
</evidence>
<dbReference type="InterPro" id="IPR036615">
    <property type="entry name" value="Mur_ligase_C_dom_sf"/>
</dbReference>
<feature type="domain" description="Mur ligase central" evidence="8">
    <location>
        <begin position="67"/>
        <end position="193"/>
    </location>
</feature>
<dbReference type="GO" id="GO:0005524">
    <property type="term" value="F:ATP binding"/>
    <property type="evidence" value="ECO:0007669"/>
    <property type="project" value="UniProtKB-KW"/>
</dbReference>
<keyword evidence="2" id="KW-0436">Ligase</keyword>
<dbReference type="EMBL" id="UINC01000389">
    <property type="protein sequence ID" value="SUZ54480.1"/>
    <property type="molecule type" value="Genomic_DNA"/>
</dbReference>
<dbReference type="AlphaFoldDB" id="A0A381NIT4"/>